<feature type="compositionally biased region" description="Polar residues" evidence="8">
    <location>
        <begin position="468"/>
        <end position="478"/>
    </location>
</feature>
<dbReference type="InterPro" id="IPR027417">
    <property type="entry name" value="P-loop_NTPase"/>
</dbReference>
<dbReference type="InterPro" id="IPR049730">
    <property type="entry name" value="SNF2/RAD54-like_C"/>
</dbReference>
<dbReference type="InterPro" id="IPR029295">
    <property type="entry name" value="SnAC"/>
</dbReference>
<feature type="compositionally biased region" description="Basic and acidic residues" evidence="8">
    <location>
        <begin position="3737"/>
        <end position="3748"/>
    </location>
</feature>
<evidence type="ECO:0000259" key="9">
    <source>
        <dbReference type="PROSITE" id="PS51192"/>
    </source>
</evidence>
<dbReference type="PANTHER" id="PTHR10799">
    <property type="entry name" value="SNF2/RAD54 HELICASE FAMILY"/>
    <property type="match status" value="1"/>
</dbReference>
<sequence length="4031" mass="434621">MASSQHVEMEAAKLLHKLIQESKDEPAKLATKLYVICQHMKLSGKEQSLPYQVISRAMETVVNQHGIDMDALRSSRIPFAGGPQAGDSSGAMSKDKEVIGNQSPMVGSDASQTSGQAGLWQLPSGSTDMTRHGASISGRVPTGSNRGDFSAADIHQASMSQKSGRSSGIESPASLQMEDTRSMNSHDSLKSDEKTSKKTSSKRKRMDSKGAGDLHSEDNSKSDAMSTGQNTRKGKQVGKAGRQGQPSMGIEHEQPHILQGGTAQVPLIHGGAPFLRTHPEGPSGRTMDKTKPSNPFSMAQIPNFPEGLASSGAPIELQKSIQGGASLFNPSFGWNQNPQVPTLKNSQGSIPNLVRSGVTIEGKVNVGAQGAFNSTSAPQMEFPTIPPYNPSSFGASSQFLDKGKELASSSTGTELHSTSKVASQPGIPHGSPMQERQGIIRVPQRAEASFQEGRSSSLPSRSTGPSPMSHTSSNTPFKEQQLKQLRAQCLVFLAFRNNLRPRKVHLEIALGRGPPAESDSAGQRGSEGRVSDALGKENGSSQENSGVFCRQTDISRLPSTSAGSIAEVDSLLKDPENATKKIKVAEQEKSLMEVENIQQASVMQGASASSEMRSQETASQNPSGPQQSYFQGDTRRIASDIHRTDAENLSRNLSWGGQGSTALGGTRQHLNQETKESLAPSKSHHMPGDGFNSNIPGIDRTPETAGAGNDVENCSHVVDIVPEQAADEGDEDLSEHEDLLSSPPKHTMTEKWILDYQKRIYNERQKRASEQHKLHSRMLASYEKLKESVNSSEDLSAKTKSVIELKKLQLLPLQRRVRSEFLLDFFKPNTVNLERIKSLKKHRHGRRAKQLEKIEQKMKEERQKRIRERQKEFFADIEAHREKLEDNFKAKRERLKGFNRYAKEFHKRKERIHREKLDRIQREKINLLKNNDVEGYLRMVQDAKSDRVKQLLRETEKYLQKLGNKLQNAKSTDGRSSFVTDKSDTANDIEDESYQPQHYLESNEKYYQLAHSVKETVNDQPSYIQGGKLREYQMNGLRWMVSLYNNNLNGILADEMGLGKTVQVISLLCYLMETKNDRGPFLVVVPSSVLPGWESELSFWAPSINKIAYAGPPEERRKMFKEMIVHQKFNVLLTTYEYLMNKHDRPKLSKIQWRYIIIDEGHRIKNASCKLNADLKLYRSSHRLLLTGTPLQNNLEELWALLNFLLPNIFNSSEDFSQWFNKPFESNGDNSPDEALLSEEENLLIINRLHQVLRPFVLRRLKHKVENQLPEKIERLVRCEASAYQKLLMTRVEENLGAIGAVKVRSVHNSVMELRNICNHPYLSQLHVEEIEGYLPKHYLPSVVRLCGKLEMLDRLLPKLKATGHRVLLFSTMTRLLDVMEDYLVWKKYKYLRLDGHTSGQERGALIDKFNDPNSQAFIFLLSIRAGGVGVNLQAADTVIIFDTDWNPQVDLQAQARAHRIGQKKEVLVLRLETVRTVEEQVRASAEHKLGVANQSITAGFFDNNTSAEDRREYLESLLRECKKEEAAPVLDDDALNDILARSEAEIDIFESIDKQRREEEMAAWQKVVQDGSTSGLDPAVLPSRLVTDDDLKPFCHAMKLYEPSSNVKTVKVNVRKKGELGGLDTQHYGRGKRAREVRSYEDQWTEEEFEKLCQVDSPESLQPGGMSKDLDIPNKGIKTEIIVESSKEPEQTRMEASPTVGDSPPAKRRRGRPKRSDVFFSPTAGLTDAVKQDTGATQDGSSATPASTIHSDAPATPIHSAASDVNIHSISPADIKKQEFSTDTKPSSSVSVLEGSVANEIGTPLQSVHNVAAPAPLHQSARGRKSQAGETPRRRGRKPKSLSSSGVDDVSFNTTVSTGSGVADTSYVSSYSHVNMPSSQGTAVALAGIQKDLVTVKLDTLLPDSGKGISPVNEEDKGATVTTPVAKGICAETVTTSDNSIALTPNTLKENIGLVQVAPAPTMPMPVASEELLKTAHVVVADKPVEKQTASRRRRKKTSSSEDTGVSTRQRSAMKRSYYSTSAAIDEVGSAMTPNEKSGIAKERDVSSIQDTSNQLPNINSPLYEKSGYDSQPNTPIAVPINEATVPSGFDTHTTHSKITISTSANPADHDKPVDLHPNAPVSVDSQNQEQLKIGKDHLAASSGIFATHLQTVTANPTSDNKPGTAQFEPSGNDATAPTSSEVDSAAPNKAPSRRRKGSTREPRTRSNSATAASERRARLTGSKQTEDIKKLEMSATPTTTVSVSSVEQQGAASLRAEITNASVCEEQKNPGSHVSSDISIPVGSHVLGAISTEETTATMITHTPAVAKSEESKLPGGDHQGIQFDSSVPQTKMVSAVEPAPANDEHMQGTEINNSEQTKIVSAAEPAPANDEHMQGTEVKNSEQTKIVSAAEPAPANDEYMQAIEVGSSEQPTSMVSAVESAPSNDEEHTTHEVYLETAADNMLTSSAATDVLRDTVEHAACQSDAACTDGTARQSEASQLDSKASHDASYKDTTTTGSTKDDSKASRDASYILPSEGTAVDVTGSKQDDVNIVGTQTDDASRGSSSHFQATLQSTESDWPPGQEENLESRKEQVKPEEALDNSSGGNQTHSLGDEPSHDTSLARNYPSEYSNERCSAQVIDETFKSKENIVEVHSAMNIDGPDEAPDALYAQSKEASITDIGVPTDVDKFEGKGTSVEVRADMTTDGPEDAQDASSTQSDKEAIMIEFGVSTDGSPTVCKAHNDLEGHVSCEDRTGGDDPIHTNANYGSNNKSEDTIVNPMEESTVIASENSDLNKQSHTLHIGNDPPASTLLIVESNKVTCDAEIVCASRLESSSIEAETVGIQDSAVTDFEGTKGTGDLGHKTDSPLRDDVHDTPCSKIGVVCEKEPTEDLTASSHSEAPNLLAAVEQTRETTVANQEEIIDAVVFMDACKAEPDGDCTVAKGAEQTVEIVHSVEKQSAVLEHVETQTKQTTICGSTLNESPQAAGLEEDCSVLKHGGLTASSEELAAAPIPIGETSVIQAEPEATNSDGYCTTEVGSALSETFMGLEPNKETAVPMQEDIGEANDTSNNCEARNNLGIHAFGEVSMEMQSSEFKEVSSIQSGAANLSTQTPALPDETGQTNMASTAELVPTNDDEYMQGTEVNSEQQIKMVSPAESAPANDEHVQDITILSSEQQTRMVSAAENDTLCVQETAIVDLGGTRGTVDLNDISTQVPALPGSDVLGVEAHNSEQRKASSPGDEINSSKQQAKIETIAEIETVGVKENAIADHEETGDQSGISMLAPLLAESGEKGSHGIELRGIEIEANNSEQAKMVSAVEAASTPDDLGRHTHEVHVTGDGAILSSGEQDTLQDNISSGADVDLTTSERKTDSEGIKDPSIGINVEEIQGPYDTSNKDHFTDPPATTPVIAESDKDTCDAEVVCAGKLESSGADAVGMIVVQEAPAVADHDRARGIGVEAHGSEQTEMASVAEAASSLALVGYSSSEDSMVDAAPRVADGDFADSKGAGVDRQETMPTQTTSTLPENMDWQNDSSATAAVTVEPMFASTSEHVAEPKPIDETFVMQVELATSTGDECAAEGDNVVSSETVVESKPVQEIAFSSQGGSIEANDTSTISEVNNTESRASGEVCKDAQSHGGESCTELQLAPSSGEEAMILCSELPIQEVKEAPSSDPLGYNENVKTENEASAQGPVNEESAPRAENAKIDEADTEQQLPPGQQVKEAPSTDPLGNNEHVKTENEASAQGPVTEESAARAENAKIDEADTEQQLPPSAEAMVDISSEVLSQDEKVAPSTGPLGNDEDAQMEEAPAAQRELSTEVAHGSENAKLGEAGTELQLPPPSSVEALVDISREQHSQEVQEVASSGPSGTDENAEMERLSTEHSPGGETSKLVGADPGMQLPPSGEAVVDISNEPPSCQEVKEAPSSDTMGNDENSDTEKTAAALQGRLNTELAPSGENTESNEADTGKQETPVSAEAMVESSSEPPSDEAKEAPITDLSGDDEKAKSARAAVVAELFGDATEGGSDQPLPSPREQGKEAEADGGL</sequence>
<feature type="domain" description="HSA" evidence="11">
    <location>
        <begin position="858"/>
        <end position="930"/>
    </location>
</feature>
<comment type="subcellular location">
    <subcellularLocation>
        <location evidence="1">Nucleus</location>
    </subcellularLocation>
</comment>
<feature type="compositionally biased region" description="Low complexity" evidence="8">
    <location>
        <begin position="3958"/>
        <end position="3971"/>
    </location>
</feature>
<feature type="region of interest" description="Disordered" evidence="8">
    <location>
        <begin position="601"/>
        <end position="630"/>
    </location>
</feature>
<organism evidence="12 13">
    <name type="scientific">Miscanthus lutarioriparius</name>
    <dbReference type="NCBI Taxonomy" id="422564"/>
    <lineage>
        <taxon>Eukaryota</taxon>
        <taxon>Viridiplantae</taxon>
        <taxon>Streptophyta</taxon>
        <taxon>Embryophyta</taxon>
        <taxon>Tracheophyta</taxon>
        <taxon>Spermatophyta</taxon>
        <taxon>Magnoliopsida</taxon>
        <taxon>Liliopsida</taxon>
        <taxon>Poales</taxon>
        <taxon>Poaceae</taxon>
        <taxon>PACMAD clade</taxon>
        <taxon>Panicoideae</taxon>
        <taxon>Andropogonodae</taxon>
        <taxon>Andropogoneae</taxon>
        <taxon>Saccharinae</taxon>
        <taxon>Miscanthus</taxon>
    </lineage>
</organism>
<feature type="compositionally biased region" description="Basic and acidic residues" evidence="8">
    <location>
        <begin position="2372"/>
        <end position="2385"/>
    </location>
</feature>
<dbReference type="Pfam" id="PF14619">
    <property type="entry name" value="SnAC"/>
    <property type="match status" value="1"/>
</dbReference>
<dbReference type="InterPro" id="IPR014012">
    <property type="entry name" value="HSA_dom"/>
</dbReference>
<feature type="region of interest" description="Disordered" evidence="8">
    <location>
        <begin position="510"/>
        <end position="547"/>
    </location>
</feature>
<feature type="region of interest" description="Disordered" evidence="8">
    <location>
        <begin position="648"/>
        <end position="708"/>
    </location>
</feature>
<feature type="compositionally biased region" description="Polar residues" evidence="8">
    <location>
        <begin position="2474"/>
        <end position="2485"/>
    </location>
</feature>
<feature type="compositionally biased region" description="Basic and acidic residues" evidence="8">
    <location>
        <begin position="2570"/>
        <end position="2581"/>
    </location>
</feature>
<feature type="region of interest" description="Disordered" evidence="8">
    <location>
        <begin position="3332"/>
        <end position="3362"/>
    </location>
</feature>
<keyword evidence="7" id="KW-0175">Coiled coil</keyword>
<feature type="compositionally biased region" description="Basic residues" evidence="8">
    <location>
        <begin position="197"/>
        <end position="206"/>
    </location>
</feature>
<feature type="compositionally biased region" description="Basic and acidic residues" evidence="8">
    <location>
        <begin position="207"/>
        <end position="221"/>
    </location>
</feature>
<feature type="compositionally biased region" description="Polar residues" evidence="8">
    <location>
        <begin position="1735"/>
        <end position="1751"/>
    </location>
</feature>
<dbReference type="Pfam" id="PF00271">
    <property type="entry name" value="Helicase_C"/>
    <property type="match status" value="1"/>
</dbReference>
<dbReference type="Proteomes" id="UP000604825">
    <property type="component" value="Unassembled WGS sequence"/>
</dbReference>
<keyword evidence="4" id="KW-0347">Helicase</keyword>
<feature type="compositionally biased region" description="Polar residues" evidence="8">
    <location>
        <begin position="3499"/>
        <end position="3514"/>
    </location>
</feature>
<feature type="compositionally biased region" description="Polar residues" evidence="8">
    <location>
        <begin position="100"/>
        <end position="116"/>
    </location>
</feature>
<feature type="region of interest" description="Disordered" evidence="8">
    <location>
        <begin position="100"/>
        <end position="248"/>
    </location>
</feature>
<dbReference type="GO" id="GO:0016787">
    <property type="term" value="F:hydrolase activity"/>
    <property type="evidence" value="ECO:0007669"/>
    <property type="project" value="UniProtKB-KW"/>
</dbReference>
<feature type="compositionally biased region" description="Polar residues" evidence="8">
    <location>
        <begin position="2602"/>
        <end position="2613"/>
    </location>
</feature>
<dbReference type="SMART" id="SM00490">
    <property type="entry name" value="HELICc"/>
    <property type="match status" value="1"/>
</dbReference>
<feature type="region of interest" description="Disordered" evidence="8">
    <location>
        <begin position="2104"/>
        <end position="2131"/>
    </location>
</feature>
<evidence type="ECO:0000256" key="1">
    <source>
        <dbReference type="ARBA" id="ARBA00004123"/>
    </source>
</evidence>
<evidence type="ECO:0008006" key="14">
    <source>
        <dbReference type="Google" id="ProtNLM"/>
    </source>
</evidence>
<evidence type="ECO:0000259" key="10">
    <source>
        <dbReference type="PROSITE" id="PS51194"/>
    </source>
</evidence>
<dbReference type="CDD" id="cd18793">
    <property type="entry name" value="SF2_C_SNF"/>
    <property type="match status" value="1"/>
</dbReference>
<dbReference type="EMBL" id="CAJGYO010000018">
    <property type="protein sequence ID" value="CAD6336971.1"/>
    <property type="molecule type" value="Genomic_DNA"/>
</dbReference>
<feature type="compositionally biased region" description="Polar residues" evidence="8">
    <location>
        <begin position="2003"/>
        <end position="2012"/>
    </location>
</feature>
<keyword evidence="3" id="KW-0378">Hydrolase</keyword>
<name>A0A811S6M7_9POAL</name>
<dbReference type="Gene3D" id="3.40.50.300">
    <property type="entry name" value="P-loop containing nucleotide triphosphate hydrolases"/>
    <property type="match status" value="1"/>
</dbReference>
<dbReference type="GO" id="GO:0005524">
    <property type="term" value="F:ATP binding"/>
    <property type="evidence" value="ECO:0007669"/>
    <property type="project" value="UniProtKB-KW"/>
</dbReference>
<dbReference type="PROSITE" id="PS51192">
    <property type="entry name" value="HELICASE_ATP_BIND_1"/>
    <property type="match status" value="1"/>
</dbReference>
<feature type="domain" description="Helicase ATP-binding" evidence="9">
    <location>
        <begin position="1041"/>
        <end position="1208"/>
    </location>
</feature>
<feature type="region of interest" description="Disordered" evidence="8">
    <location>
        <begin position="2033"/>
        <end position="2058"/>
    </location>
</feature>
<feature type="compositionally biased region" description="Polar residues" evidence="8">
    <location>
        <begin position="2155"/>
        <end position="2184"/>
    </location>
</feature>
<dbReference type="SMART" id="SM01314">
    <property type="entry name" value="SnAC"/>
    <property type="match status" value="1"/>
</dbReference>
<dbReference type="GO" id="GO:0042393">
    <property type="term" value="F:histone binding"/>
    <property type="evidence" value="ECO:0007669"/>
    <property type="project" value="InterPro"/>
</dbReference>
<dbReference type="Gene3D" id="3.40.50.10810">
    <property type="entry name" value="Tandem AAA-ATPase domain"/>
    <property type="match status" value="1"/>
</dbReference>
<dbReference type="OrthoDB" id="5857104at2759"/>
<evidence type="ECO:0000256" key="6">
    <source>
        <dbReference type="ARBA" id="ARBA00023242"/>
    </source>
</evidence>
<keyword evidence="6" id="KW-0539">Nucleus</keyword>
<comment type="caution">
    <text evidence="12">The sequence shown here is derived from an EMBL/GenBank/DDBJ whole genome shotgun (WGS) entry which is preliminary data.</text>
</comment>
<evidence type="ECO:0000256" key="5">
    <source>
        <dbReference type="ARBA" id="ARBA00022840"/>
    </source>
</evidence>
<feature type="region of interest" description="Disordered" evidence="8">
    <location>
        <begin position="1984"/>
        <end position="2016"/>
    </location>
</feature>
<feature type="compositionally biased region" description="Polar residues" evidence="8">
    <location>
        <begin position="2584"/>
        <end position="2594"/>
    </location>
</feature>
<dbReference type="GO" id="GO:0004386">
    <property type="term" value="F:helicase activity"/>
    <property type="evidence" value="ECO:0007669"/>
    <property type="project" value="UniProtKB-KW"/>
</dbReference>
<evidence type="ECO:0000256" key="3">
    <source>
        <dbReference type="ARBA" id="ARBA00022801"/>
    </source>
</evidence>
<feature type="compositionally biased region" description="Polar residues" evidence="8">
    <location>
        <begin position="1842"/>
        <end position="1857"/>
    </location>
</feature>
<keyword evidence="5" id="KW-0067">ATP-binding</keyword>
<dbReference type="FunFam" id="3.40.50.300:FF:000871">
    <property type="entry name" value="Chromatin structure-remodeling complex protein SYD"/>
    <property type="match status" value="1"/>
</dbReference>
<feature type="compositionally biased region" description="Basic and acidic residues" evidence="8">
    <location>
        <begin position="4020"/>
        <end position="4031"/>
    </location>
</feature>
<feature type="compositionally biased region" description="Basic and acidic residues" evidence="8">
    <location>
        <begin position="3350"/>
        <end position="3361"/>
    </location>
</feature>
<accession>A0A811S6M7</accession>
<protein>
    <recommendedName>
        <fullName evidence="14">Chromatin structure-remodeling complex protein SYD-like</fullName>
    </recommendedName>
</protein>
<feature type="compositionally biased region" description="Basic and acidic residues" evidence="8">
    <location>
        <begin position="187"/>
        <end position="196"/>
    </location>
</feature>
<feature type="region of interest" description="Disordered" evidence="8">
    <location>
        <begin position="1815"/>
        <end position="1857"/>
    </location>
</feature>
<feature type="region of interest" description="Disordered" evidence="8">
    <location>
        <begin position="3604"/>
        <end position="3630"/>
    </location>
</feature>
<feature type="region of interest" description="Disordered" evidence="8">
    <location>
        <begin position="3213"/>
        <end position="3232"/>
    </location>
</feature>
<evidence type="ECO:0000256" key="8">
    <source>
        <dbReference type="SAM" id="MobiDB-lite"/>
    </source>
</evidence>
<gene>
    <name evidence="12" type="ORF">NCGR_LOCUS61069</name>
</gene>
<dbReference type="FunFam" id="3.40.50.10810:FF:000016">
    <property type="entry name" value="Chromatin structure-remodeling complex protein SYD"/>
    <property type="match status" value="1"/>
</dbReference>
<evidence type="ECO:0000313" key="12">
    <source>
        <dbReference type="EMBL" id="CAD6336971.1"/>
    </source>
</evidence>
<dbReference type="InterPro" id="IPR014001">
    <property type="entry name" value="Helicase_ATP-bd"/>
</dbReference>
<feature type="compositionally biased region" description="Low complexity" evidence="8">
    <location>
        <begin position="453"/>
        <end position="467"/>
    </location>
</feature>
<evidence type="ECO:0000256" key="2">
    <source>
        <dbReference type="ARBA" id="ARBA00022741"/>
    </source>
</evidence>
<feature type="region of interest" description="Disordered" evidence="8">
    <location>
        <begin position="3654"/>
        <end position="4031"/>
    </location>
</feature>
<evidence type="ECO:0000256" key="4">
    <source>
        <dbReference type="ARBA" id="ARBA00022806"/>
    </source>
</evidence>
<dbReference type="PROSITE" id="PS51204">
    <property type="entry name" value="HSA"/>
    <property type="match status" value="1"/>
</dbReference>
<evidence type="ECO:0000313" key="13">
    <source>
        <dbReference type="Proteomes" id="UP000604825"/>
    </source>
</evidence>
<keyword evidence="13" id="KW-1185">Reference proteome</keyword>
<feature type="compositionally biased region" description="Polar residues" evidence="8">
    <location>
        <begin position="2048"/>
        <end position="2058"/>
    </location>
</feature>
<dbReference type="GO" id="GO:0005634">
    <property type="term" value="C:nucleus"/>
    <property type="evidence" value="ECO:0007669"/>
    <property type="project" value="UniProtKB-SubCell"/>
</dbReference>
<dbReference type="InterPro" id="IPR001650">
    <property type="entry name" value="Helicase_C-like"/>
</dbReference>
<dbReference type="Pfam" id="PF00176">
    <property type="entry name" value="SNF2-rel_dom"/>
    <property type="match status" value="1"/>
</dbReference>
<proteinExistence type="predicted"/>
<feature type="domain" description="Helicase C-terminal" evidence="10">
    <location>
        <begin position="1352"/>
        <end position="1498"/>
    </location>
</feature>
<feature type="compositionally biased region" description="Polar residues" evidence="8">
    <location>
        <begin position="407"/>
        <end position="422"/>
    </location>
</feature>
<dbReference type="InterPro" id="IPR038718">
    <property type="entry name" value="SNF2-like_sf"/>
</dbReference>
<feature type="region of interest" description="Disordered" evidence="8">
    <location>
        <begin position="3489"/>
        <end position="3514"/>
    </location>
</feature>
<dbReference type="InterPro" id="IPR000330">
    <property type="entry name" value="SNF2_N"/>
</dbReference>
<dbReference type="CDD" id="cd17996">
    <property type="entry name" value="DEXHc_SMARCA2_SMARCA4"/>
    <property type="match status" value="1"/>
</dbReference>
<feature type="region of interest" description="Disordered" evidence="8">
    <location>
        <begin position="404"/>
        <end position="479"/>
    </location>
</feature>
<feature type="region of interest" description="Disordered" evidence="8">
    <location>
        <begin position="2469"/>
        <end position="2613"/>
    </location>
</feature>
<feature type="compositionally biased region" description="Polar residues" evidence="8">
    <location>
        <begin position="3332"/>
        <end position="3342"/>
    </location>
</feature>
<dbReference type="PROSITE" id="PS51194">
    <property type="entry name" value="HELICASE_CTER"/>
    <property type="match status" value="1"/>
</dbReference>
<feature type="compositionally biased region" description="Polar residues" evidence="8">
    <location>
        <begin position="649"/>
        <end position="669"/>
    </location>
</feature>
<dbReference type="SUPFAM" id="SSF52540">
    <property type="entry name" value="P-loop containing nucleoside triphosphate hydrolases"/>
    <property type="match status" value="2"/>
</dbReference>
<reference evidence="12" key="1">
    <citation type="submission" date="2020-10" db="EMBL/GenBank/DDBJ databases">
        <authorList>
            <person name="Han B."/>
            <person name="Lu T."/>
            <person name="Zhao Q."/>
            <person name="Huang X."/>
            <person name="Zhao Y."/>
        </authorList>
    </citation>
    <scope>NUCLEOTIDE SEQUENCE</scope>
</reference>
<feature type="region of interest" description="Disordered" evidence="8">
    <location>
        <begin position="2155"/>
        <end position="2246"/>
    </location>
</feature>
<feature type="region of interest" description="Disordered" evidence="8">
    <location>
        <begin position="2682"/>
        <end position="2703"/>
    </location>
</feature>
<dbReference type="SMART" id="SM00487">
    <property type="entry name" value="DEXDc"/>
    <property type="match status" value="1"/>
</dbReference>
<evidence type="ECO:0000259" key="11">
    <source>
        <dbReference type="PROSITE" id="PS51204"/>
    </source>
</evidence>
<feature type="region of interest" description="Disordered" evidence="8">
    <location>
        <begin position="2367"/>
        <end position="2386"/>
    </location>
</feature>
<feature type="coiled-coil region" evidence="7">
    <location>
        <begin position="848"/>
        <end position="894"/>
    </location>
</feature>
<feature type="compositionally biased region" description="Basic and acidic residues" evidence="8">
    <location>
        <begin position="3682"/>
        <end position="3693"/>
    </location>
</feature>
<feature type="compositionally biased region" description="Polar residues" evidence="8">
    <location>
        <begin position="222"/>
        <end position="231"/>
    </location>
</feature>
<feature type="region of interest" description="Disordered" evidence="8">
    <location>
        <begin position="1685"/>
        <end position="1758"/>
    </location>
</feature>
<keyword evidence="2" id="KW-0547">Nucleotide-binding</keyword>
<evidence type="ECO:0000256" key="7">
    <source>
        <dbReference type="SAM" id="Coils"/>
    </source>
</evidence>
<feature type="compositionally biased region" description="Polar residues" evidence="8">
    <location>
        <begin position="2536"/>
        <end position="2560"/>
    </location>
</feature>
<feature type="compositionally biased region" description="Polar residues" evidence="8">
    <location>
        <begin position="3844"/>
        <end position="3856"/>
    </location>
</feature>
<feature type="compositionally biased region" description="Polar residues" evidence="8">
    <location>
        <begin position="157"/>
        <end position="169"/>
    </location>
</feature>